<evidence type="ECO:0000313" key="1">
    <source>
        <dbReference type="EMBL" id="QGJ94834.1"/>
    </source>
</evidence>
<keyword evidence="2" id="KW-1185">Reference proteome</keyword>
<dbReference type="GeneID" id="64868985"/>
<dbReference type="RefSeq" id="YP_010061110.1">
    <property type="nucleotide sequence ID" value="NC_054779.1"/>
</dbReference>
<reference evidence="1 2" key="1">
    <citation type="submission" date="2019-10" db="EMBL/GenBank/DDBJ databases">
        <authorList>
            <person name="Riley H.L."/>
            <person name="Garlena R.A."/>
            <person name="Russell D.A."/>
            <person name="Pope W.H."/>
            <person name="Jacobs-Sera D."/>
            <person name="Hatfull G.F."/>
        </authorList>
    </citation>
    <scope>NUCLEOTIDE SEQUENCE [LARGE SCALE GENOMIC DNA]</scope>
</reference>
<sequence>MDDDEECGYSYDHDEEVVDEDDEYTYLYCRRCGAEWEEPH</sequence>
<accession>A0A649VRL0</accession>
<protein>
    <submittedName>
        <fullName evidence="1">Uncharacterized protein</fullName>
    </submittedName>
</protein>
<evidence type="ECO:0000313" key="2">
    <source>
        <dbReference type="Proteomes" id="UP000422251"/>
    </source>
</evidence>
<organism evidence="1 2">
    <name type="scientific">Mycobacterium phage Blinn1</name>
    <dbReference type="NCBI Taxonomy" id="2656562"/>
    <lineage>
        <taxon>Viruses</taxon>
        <taxon>Duplodnaviria</taxon>
        <taxon>Heunggongvirae</taxon>
        <taxon>Uroviricota</taxon>
        <taxon>Caudoviricetes</taxon>
        <taxon>Gladiatorvirus</taxon>
        <taxon>Gladiatorvirus blinn1</taxon>
    </lineage>
</organism>
<proteinExistence type="predicted"/>
<gene>
    <name evidence="1" type="primary">74</name>
    <name evidence="1" type="ORF">SEA_BLINN1_74</name>
</gene>
<dbReference type="Proteomes" id="UP000422251">
    <property type="component" value="Segment"/>
</dbReference>
<dbReference type="EMBL" id="MN586039">
    <property type="protein sequence ID" value="QGJ94834.1"/>
    <property type="molecule type" value="Genomic_DNA"/>
</dbReference>
<dbReference type="KEGG" id="vg:64868985"/>
<name>A0A649VRL0_9CAUD</name>